<organism evidence="1 2">
    <name type="scientific">Apiospora marii</name>
    <dbReference type="NCBI Taxonomy" id="335849"/>
    <lineage>
        <taxon>Eukaryota</taxon>
        <taxon>Fungi</taxon>
        <taxon>Dikarya</taxon>
        <taxon>Ascomycota</taxon>
        <taxon>Pezizomycotina</taxon>
        <taxon>Sordariomycetes</taxon>
        <taxon>Xylariomycetidae</taxon>
        <taxon>Amphisphaeriales</taxon>
        <taxon>Apiosporaceae</taxon>
        <taxon>Apiospora</taxon>
    </lineage>
</organism>
<comment type="caution">
    <text evidence="1">The sequence shown here is derived from an EMBL/GenBank/DDBJ whole genome shotgun (WGS) entry which is preliminary data.</text>
</comment>
<sequence length="88" mass="9560">MSSSADKINELFWLNYAQKIQEKAGANLGQGSAFFVASETQQGPPGGDDIPDAYTNQGLYDICNNLLAADDLFYTPSAQHGYIQALNR</sequence>
<evidence type="ECO:0000313" key="2">
    <source>
        <dbReference type="Proteomes" id="UP001396898"/>
    </source>
</evidence>
<accession>A0ABR1RI27</accession>
<dbReference type="EMBL" id="JAQQWI010000016">
    <property type="protein sequence ID" value="KAK8009526.1"/>
    <property type="molecule type" value="Genomic_DNA"/>
</dbReference>
<dbReference type="Proteomes" id="UP001396898">
    <property type="component" value="Unassembled WGS sequence"/>
</dbReference>
<keyword evidence="2" id="KW-1185">Reference proteome</keyword>
<proteinExistence type="predicted"/>
<name>A0ABR1RI27_9PEZI</name>
<gene>
    <name evidence="1" type="ORF">PG991_012077</name>
</gene>
<evidence type="ECO:0000313" key="1">
    <source>
        <dbReference type="EMBL" id="KAK8009526.1"/>
    </source>
</evidence>
<protein>
    <submittedName>
        <fullName evidence="1">Uncharacterized protein</fullName>
    </submittedName>
</protein>
<reference evidence="1 2" key="1">
    <citation type="submission" date="2023-01" db="EMBL/GenBank/DDBJ databases">
        <title>Analysis of 21 Apiospora genomes using comparative genomics revels a genus with tremendous synthesis potential of carbohydrate active enzymes and secondary metabolites.</title>
        <authorList>
            <person name="Sorensen T."/>
        </authorList>
    </citation>
    <scope>NUCLEOTIDE SEQUENCE [LARGE SCALE GENOMIC DNA]</scope>
    <source>
        <strain evidence="1 2">CBS 20057</strain>
    </source>
</reference>